<dbReference type="EC" id="3.4.21.-" evidence="6"/>
<gene>
    <name evidence="10" type="ORF">RCL2_002843000</name>
    <name evidence="9" type="ORF">RclHR1_01380006</name>
</gene>
<dbReference type="OrthoDB" id="248387at2759"/>
<dbReference type="AlphaFoldDB" id="A0A2Z6QQT6"/>
<dbReference type="Gene3D" id="2.130.10.120">
    <property type="entry name" value="Prolyl oligopeptidase, N-terminal domain"/>
    <property type="match status" value="1"/>
</dbReference>
<proteinExistence type="inferred from homology"/>
<dbReference type="InterPro" id="IPR029058">
    <property type="entry name" value="AB_hydrolase_fold"/>
</dbReference>
<protein>
    <recommendedName>
        <fullName evidence="6">Prolyl endopeptidase</fullName>
        <ecNumber evidence="6">3.4.21.-</ecNumber>
    </recommendedName>
</protein>
<evidence type="ECO:0000259" key="8">
    <source>
        <dbReference type="Pfam" id="PF02897"/>
    </source>
</evidence>
<dbReference type="SUPFAM" id="SSF50993">
    <property type="entry name" value="Peptidase/esterase 'gauge' domain"/>
    <property type="match status" value="1"/>
</dbReference>
<evidence type="ECO:0000256" key="5">
    <source>
        <dbReference type="ARBA" id="ARBA00022825"/>
    </source>
</evidence>
<comment type="caution">
    <text evidence="9">The sequence shown here is derived from an EMBL/GenBank/DDBJ whole genome shotgun (WGS) entry which is preliminary data.</text>
</comment>
<comment type="similarity">
    <text evidence="2 6">Belongs to the peptidase S9A family.</text>
</comment>
<dbReference type="PANTHER" id="PTHR42881:SF2">
    <property type="entry name" value="PROLYL ENDOPEPTIDASE"/>
    <property type="match status" value="1"/>
</dbReference>
<evidence type="ECO:0000256" key="3">
    <source>
        <dbReference type="ARBA" id="ARBA00022670"/>
    </source>
</evidence>
<dbReference type="Pfam" id="PF00326">
    <property type="entry name" value="Peptidase_S9"/>
    <property type="match status" value="1"/>
</dbReference>
<reference evidence="10" key="2">
    <citation type="submission" date="2019-10" db="EMBL/GenBank/DDBJ databases">
        <title>Conservation and host-specific expression of non-tandemly repeated heterogenous ribosome RNA gene in arbuscular mycorrhizal fungi.</title>
        <authorList>
            <person name="Maeda T."/>
            <person name="Kobayashi Y."/>
            <person name="Nakagawa T."/>
            <person name="Ezawa T."/>
            <person name="Yamaguchi K."/>
            <person name="Bino T."/>
            <person name="Nishimoto Y."/>
            <person name="Shigenobu S."/>
            <person name="Kawaguchi M."/>
        </authorList>
    </citation>
    <scope>NUCLEOTIDE SEQUENCE</scope>
    <source>
        <strain evidence="10">HR1</strain>
    </source>
</reference>
<dbReference type="GO" id="GO:0006508">
    <property type="term" value="P:proteolysis"/>
    <property type="evidence" value="ECO:0007669"/>
    <property type="project" value="UniProtKB-KW"/>
</dbReference>
<keyword evidence="4 6" id="KW-0378">Hydrolase</keyword>
<accession>A0A2Z6QQT6</accession>
<organism evidence="9 11">
    <name type="scientific">Rhizophagus clarus</name>
    <dbReference type="NCBI Taxonomy" id="94130"/>
    <lineage>
        <taxon>Eukaryota</taxon>
        <taxon>Fungi</taxon>
        <taxon>Fungi incertae sedis</taxon>
        <taxon>Mucoromycota</taxon>
        <taxon>Glomeromycotina</taxon>
        <taxon>Glomeromycetes</taxon>
        <taxon>Glomerales</taxon>
        <taxon>Glomeraceae</taxon>
        <taxon>Rhizophagus</taxon>
    </lineage>
</organism>
<evidence type="ECO:0000313" key="10">
    <source>
        <dbReference type="EMBL" id="GET02049.1"/>
    </source>
</evidence>
<evidence type="ECO:0000313" key="9">
    <source>
        <dbReference type="EMBL" id="GBB87344.1"/>
    </source>
</evidence>
<evidence type="ECO:0000256" key="2">
    <source>
        <dbReference type="ARBA" id="ARBA00005228"/>
    </source>
</evidence>
<reference evidence="9 11" key="1">
    <citation type="submission" date="2017-11" db="EMBL/GenBank/DDBJ databases">
        <title>The genome of Rhizophagus clarus HR1 reveals common genetic basis of auxotrophy among arbuscular mycorrhizal fungi.</title>
        <authorList>
            <person name="Kobayashi Y."/>
        </authorList>
    </citation>
    <scope>NUCLEOTIDE SEQUENCE [LARGE SCALE GENOMIC DNA]</scope>
    <source>
        <strain evidence="9 11">HR1</strain>
    </source>
</reference>
<evidence type="ECO:0000256" key="4">
    <source>
        <dbReference type="ARBA" id="ARBA00022801"/>
    </source>
</evidence>
<dbReference type="InterPro" id="IPR001375">
    <property type="entry name" value="Peptidase_S9_cat"/>
</dbReference>
<evidence type="ECO:0000256" key="1">
    <source>
        <dbReference type="ARBA" id="ARBA00001070"/>
    </source>
</evidence>
<dbReference type="Pfam" id="PF02897">
    <property type="entry name" value="Peptidase_S9_N"/>
    <property type="match status" value="1"/>
</dbReference>
<dbReference type="GO" id="GO:0005829">
    <property type="term" value="C:cytosol"/>
    <property type="evidence" value="ECO:0007669"/>
    <property type="project" value="TreeGrafter"/>
</dbReference>
<dbReference type="PRINTS" id="PR00862">
    <property type="entry name" value="PROLIGOPTASE"/>
</dbReference>
<dbReference type="FunFam" id="2.130.10.120:FF:000001">
    <property type="entry name" value="Prolyl endopeptidase"/>
    <property type="match status" value="1"/>
</dbReference>
<keyword evidence="11" id="KW-1185">Reference proteome</keyword>
<dbReference type="Gene3D" id="3.40.50.1820">
    <property type="entry name" value="alpha/beta hydrolase"/>
    <property type="match status" value="2"/>
</dbReference>
<dbReference type="InterPro" id="IPR023302">
    <property type="entry name" value="Pept_S9A_N"/>
</dbReference>
<keyword evidence="5 6" id="KW-0720">Serine protease</keyword>
<dbReference type="InterPro" id="IPR051167">
    <property type="entry name" value="Prolyl_oligopep/macrocyclase"/>
</dbReference>
<sequence>MAWEYPKVRRDENFFENLHGYEVADPYRWLEDPKSEETMTFVDDQNALASKYLDSCPYREKYRESLTKIFDHEKYDCPKKHGDNYYYFYNSGLQPQSVLYQLKGSLNAQPEEFFNPNNLEADGTASLNIHSFSKNGNYFSYGISKSGSDWVTVYVRKTINDEEGKKPLPDVIEWVKFSDLSWTIDEKGFFYNRYPEQNDNNDRGTETDNNMNAMLYYHRIGTFQSEDILVYKDPENPEYKFKAQCTLDGQFVVISIKKDCNPNKLYLIDLKKTNYQINENNDIIRIVDNFDARYYYLANDDSTFYFMTNANAPRYRIVKYDLSNREQGFVDVVKEHPTDVLLDAAVLAENKLVLTYMHDVKHKMYIHEYSTGKFLKEIPLDIGSVVTLSGRREDYECFFKFVSFLNPGIMYHYDFKNDLLTEYRKTKVNGLNCDKMETDQFFAESKDKIKIPAFIIKPKNINFDGNNPTFLYGYGGFNHSLSPVFSLNFLSFIRHFNGIVVFANIRGGGEYGEEWHKAGCFSNKQMFLMIFWLLLNGACINQAPELFGAAVPNVGVMDMLRFHKFTIGHAWKSDYGDPDKKEDFEYIYKYSPYHNVQTNKVYPATLLLTSDHDDRVVPLHSYKYISQLQYVAKNNPYPLMIKIHQKAGHGAGRPTQKIIDEAIDRFTMSIGAKWND</sequence>
<dbReference type="Proteomes" id="UP000615446">
    <property type="component" value="Unassembled WGS sequence"/>
</dbReference>
<evidence type="ECO:0000256" key="6">
    <source>
        <dbReference type="RuleBase" id="RU368024"/>
    </source>
</evidence>
<dbReference type="SUPFAM" id="SSF53474">
    <property type="entry name" value="alpha/beta-Hydrolases"/>
    <property type="match status" value="1"/>
</dbReference>
<dbReference type="EMBL" id="BLAL01000304">
    <property type="protein sequence ID" value="GET02049.1"/>
    <property type="molecule type" value="Genomic_DNA"/>
</dbReference>
<dbReference type="EMBL" id="BEXD01000424">
    <property type="protein sequence ID" value="GBB87344.1"/>
    <property type="molecule type" value="Genomic_DNA"/>
</dbReference>
<dbReference type="PANTHER" id="PTHR42881">
    <property type="entry name" value="PROLYL ENDOPEPTIDASE"/>
    <property type="match status" value="1"/>
</dbReference>
<comment type="catalytic activity">
    <reaction evidence="1">
        <text>Hydrolysis of Pro-|-Xaa &gt;&gt; Ala-|-Xaa in oligopeptides.</text>
        <dbReference type="EC" id="3.4.21.26"/>
    </reaction>
</comment>
<evidence type="ECO:0000313" key="11">
    <source>
        <dbReference type="Proteomes" id="UP000247702"/>
    </source>
</evidence>
<dbReference type="GO" id="GO:0004252">
    <property type="term" value="F:serine-type endopeptidase activity"/>
    <property type="evidence" value="ECO:0007669"/>
    <property type="project" value="UniProtKB-UniRule"/>
</dbReference>
<dbReference type="InterPro" id="IPR002470">
    <property type="entry name" value="Peptidase_S9A"/>
</dbReference>
<feature type="domain" description="Peptidase S9A N-terminal" evidence="8">
    <location>
        <begin position="6"/>
        <end position="424"/>
    </location>
</feature>
<keyword evidence="3 6" id="KW-0645">Protease</keyword>
<evidence type="ECO:0000259" key="7">
    <source>
        <dbReference type="Pfam" id="PF00326"/>
    </source>
</evidence>
<dbReference type="Proteomes" id="UP000247702">
    <property type="component" value="Unassembled WGS sequence"/>
</dbReference>
<name>A0A2Z6QQT6_9GLOM</name>
<feature type="domain" description="Peptidase S9 prolyl oligopeptidase catalytic" evidence="7">
    <location>
        <begin position="535"/>
        <end position="660"/>
    </location>
</feature>
<dbReference type="GO" id="GO:0070012">
    <property type="term" value="F:oligopeptidase activity"/>
    <property type="evidence" value="ECO:0007669"/>
    <property type="project" value="TreeGrafter"/>
</dbReference>